<organism evidence="2 3">
    <name type="scientific">Candidatus Curtissbacteria bacterium RIFCSPHIGHO2_02_FULL_42_15</name>
    <dbReference type="NCBI Taxonomy" id="1797716"/>
    <lineage>
        <taxon>Bacteria</taxon>
        <taxon>Candidatus Curtissiibacteriota</taxon>
    </lineage>
</organism>
<dbReference type="EMBL" id="MFBF01000003">
    <property type="protein sequence ID" value="OGD92190.1"/>
    <property type="molecule type" value="Genomic_DNA"/>
</dbReference>
<feature type="region of interest" description="Disordered" evidence="1">
    <location>
        <begin position="14"/>
        <end position="34"/>
    </location>
</feature>
<evidence type="ECO:0000256" key="1">
    <source>
        <dbReference type="SAM" id="MobiDB-lite"/>
    </source>
</evidence>
<sequence length="292" mass="33112">MSVEALSGIKLIQRERETSPREAEQSFYPPNNHHFPQNRDQYAGYIVEELPYLGIDVYRAGLDLARAQFELAQLRLRPINHDPDIPRGDGSTVIIGPGFMGWGRLYQETVKNLKSIGYQAETYPFYYGVHVEPTESMVDDFLSYLALKKEESGAKVNLLLHSKFGHLGYLAHITDPDKFEDSVDQVIDVGSPIPTRVNLVVGTGYLATQYFFGGNDFKLIERVGNGEFFRSRNHVRRTAVRIKNDPIIEGWYPVPLEDQYDAESSHSGALVFRNNIRFFAQRLARPSLAKAA</sequence>
<dbReference type="SUPFAM" id="SSF53474">
    <property type="entry name" value="alpha/beta-Hydrolases"/>
    <property type="match status" value="1"/>
</dbReference>
<accession>A0A1F5GJY5</accession>
<protein>
    <recommendedName>
        <fullName evidence="4">Alpha/beta hydrolase</fullName>
    </recommendedName>
</protein>
<dbReference type="AlphaFoldDB" id="A0A1F5GJY5"/>
<dbReference type="Proteomes" id="UP000177124">
    <property type="component" value="Unassembled WGS sequence"/>
</dbReference>
<gene>
    <name evidence="2" type="ORF">A3D07_00515</name>
</gene>
<name>A0A1F5GJY5_9BACT</name>
<proteinExistence type="predicted"/>
<evidence type="ECO:0000313" key="3">
    <source>
        <dbReference type="Proteomes" id="UP000177124"/>
    </source>
</evidence>
<evidence type="ECO:0000313" key="2">
    <source>
        <dbReference type="EMBL" id="OGD92190.1"/>
    </source>
</evidence>
<dbReference type="InterPro" id="IPR029058">
    <property type="entry name" value="AB_hydrolase_fold"/>
</dbReference>
<dbReference type="STRING" id="1797716.A3D07_00515"/>
<evidence type="ECO:0008006" key="4">
    <source>
        <dbReference type="Google" id="ProtNLM"/>
    </source>
</evidence>
<reference evidence="2 3" key="1">
    <citation type="journal article" date="2016" name="Nat. Commun.">
        <title>Thousands of microbial genomes shed light on interconnected biogeochemical processes in an aquifer system.</title>
        <authorList>
            <person name="Anantharaman K."/>
            <person name="Brown C.T."/>
            <person name="Hug L.A."/>
            <person name="Sharon I."/>
            <person name="Castelle C.J."/>
            <person name="Probst A.J."/>
            <person name="Thomas B.C."/>
            <person name="Singh A."/>
            <person name="Wilkins M.J."/>
            <person name="Karaoz U."/>
            <person name="Brodie E.L."/>
            <person name="Williams K.H."/>
            <person name="Hubbard S.S."/>
            <person name="Banfield J.F."/>
        </authorList>
    </citation>
    <scope>NUCLEOTIDE SEQUENCE [LARGE SCALE GENOMIC DNA]</scope>
</reference>
<comment type="caution">
    <text evidence="2">The sequence shown here is derived from an EMBL/GenBank/DDBJ whole genome shotgun (WGS) entry which is preliminary data.</text>
</comment>
<feature type="compositionally biased region" description="Basic and acidic residues" evidence="1">
    <location>
        <begin position="14"/>
        <end position="24"/>
    </location>
</feature>